<feature type="transmembrane region" description="Helical" evidence="1">
    <location>
        <begin position="15"/>
        <end position="40"/>
    </location>
</feature>
<evidence type="ECO:0000256" key="1">
    <source>
        <dbReference type="SAM" id="Phobius"/>
    </source>
</evidence>
<organism evidence="2">
    <name type="scientific">viral metagenome</name>
    <dbReference type="NCBI Taxonomy" id="1070528"/>
    <lineage>
        <taxon>unclassified sequences</taxon>
        <taxon>metagenomes</taxon>
        <taxon>organismal metagenomes</taxon>
    </lineage>
</organism>
<keyword evidence="1" id="KW-0472">Membrane</keyword>
<evidence type="ECO:0000313" key="2">
    <source>
        <dbReference type="EMBL" id="QHS88988.1"/>
    </source>
</evidence>
<dbReference type="AlphaFoldDB" id="A0A6C0BBX1"/>
<feature type="transmembrane region" description="Helical" evidence="1">
    <location>
        <begin position="47"/>
        <end position="78"/>
    </location>
</feature>
<name>A0A6C0BBX1_9ZZZZ</name>
<dbReference type="EMBL" id="MN739104">
    <property type="protein sequence ID" value="QHS88988.1"/>
    <property type="molecule type" value="Genomic_DNA"/>
</dbReference>
<reference evidence="2" key="1">
    <citation type="journal article" date="2020" name="Nature">
        <title>Giant virus diversity and host interactions through global metagenomics.</title>
        <authorList>
            <person name="Schulz F."/>
            <person name="Roux S."/>
            <person name="Paez-Espino D."/>
            <person name="Jungbluth S."/>
            <person name="Walsh D.A."/>
            <person name="Denef V.J."/>
            <person name="McMahon K.D."/>
            <person name="Konstantinidis K.T."/>
            <person name="Eloe-Fadrosh E.A."/>
            <person name="Kyrpides N.C."/>
            <person name="Woyke T."/>
        </authorList>
    </citation>
    <scope>NUCLEOTIDE SEQUENCE</scope>
    <source>
        <strain evidence="2">GVMAG-M-3300010158-59</strain>
    </source>
</reference>
<protein>
    <submittedName>
        <fullName evidence="2">Uncharacterized protein</fullName>
    </submittedName>
</protein>
<sequence length="364" mass="40713">MKKNANLIVGWKSVYLIFVLVFLLLGLVLYFAPAVFLFLFSSILGNLLLIVGIVLLGYFDMAFAFGVGLIFLVLFLVFRLQKNDNKNIGEKDVREKFLSGIPQYQTGRITVGSWPSEIVREFLNFQAAHNPDIFFDMDLIQKQTTPDEAQIFLKNGSWPWSSEVQRMYRDAIAENSYISTNPGSSLGDAQKVYNENAIKQLLSWNSKEGDFLLGGVTIGHPKDMPKNINNTVRCVASVDGDAVLEKTIYNGYNGINGSMAYKKSVVSNEELPNIVPGFAYLKGVCNPCAPLNSPPDYSCPFIIDTGNGTEISDIWENLWGITGVKKEKNKVFATRDNSYLLGVSRKDLDLEDPIVLNMNTNFYM</sequence>
<accession>A0A6C0BBX1</accession>
<keyword evidence="1" id="KW-0812">Transmembrane</keyword>
<proteinExistence type="predicted"/>
<keyword evidence="1" id="KW-1133">Transmembrane helix</keyword>